<keyword evidence="1" id="KW-0378">Hydrolase</keyword>
<dbReference type="SUPFAM" id="SSF53474">
    <property type="entry name" value="alpha/beta-Hydrolases"/>
    <property type="match status" value="1"/>
</dbReference>
<evidence type="ECO:0000313" key="2">
    <source>
        <dbReference type="Proteomes" id="UP001168694"/>
    </source>
</evidence>
<dbReference type="EMBL" id="JAUHLN010000002">
    <property type="protein sequence ID" value="MDN4074151.1"/>
    <property type="molecule type" value="Genomic_DNA"/>
</dbReference>
<evidence type="ECO:0000313" key="1">
    <source>
        <dbReference type="EMBL" id="MDN4074151.1"/>
    </source>
</evidence>
<comment type="caution">
    <text evidence="1">The sequence shown here is derived from an EMBL/GenBank/DDBJ whole genome shotgun (WGS) entry which is preliminary data.</text>
</comment>
<accession>A0ABT8E8A1</accession>
<dbReference type="Gene3D" id="3.40.50.1820">
    <property type="entry name" value="alpha/beta hydrolase"/>
    <property type="match status" value="1"/>
</dbReference>
<dbReference type="GO" id="GO:0016787">
    <property type="term" value="F:hydrolase activity"/>
    <property type="evidence" value="ECO:0007669"/>
    <property type="project" value="UniProtKB-KW"/>
</dbReference>
<dbReference type="InterPro" id="IPR029058">
    <property type="entry name" value="AB_hydrolase_fold"/>
</dbReference>
<dbReference type="Proteomes" id="UP001168694">
    <property type="component" value="Unassembled WGS sequence"/>
</dbReference>
<protein>
    <submittedName>
        <fullName evidence="1">Alpha/beta hydrolase</fullName>
    </submittedName>
</protein>
<sequence>MDHLEIKKSEILGVSMGSYVAQGVAIAVPERVEKLILVVAKAFGKTSSTASS</sequence>
<reference evidence="1" key="1">
    <citation type="submission" date="2023-06" db="EMBL/GenBank/DDBJ databases">
        <title>Draft Genome Sequences of Representative Paenibacillus Polymyxa, Bacillus cereus, Fictibacillus sp., and Brevibacillus agri Strains Isolated from Amazonian Dark Earth.</title>
        <authorList>
            <person name="Pellegrinetti T.A."/>
            <person name="Cunha I.C.M."/>
            <person name="Chaves M.G."/>
            <person name="Freitas A.S."/>
            <person name="Silva A.V.R."/>
            <person name="Tsai S.M."/>
            <person name="Mendes L.W."/>
        </authorList>
    </citation>
    <scope>NUCLEOTIDE SEQUENCE</scope>
    <source>
        <strain evidence="1">CENA-BCM004</strain>
    </source>
</reference>
<name>A0ABT8E8A1_9BACL</name>
<gene>
    <name evidence="1" type="ORF">QYF49_14200</name>
</gene>
<organism evidence="1 2">
    <name type="scientific">Fictibacillus terranigra</name>
    <dbReference type="NCBI Taxonomy" id="3058424"/>
    <lineage>
        <taxon>Bacteria</taxon>
        <taxon>Bacillati</taxon>
        <taxon>Bacillota</taxon>
        <taxon>Bacilli</taxon>
        <taxon>Bacillales</taxon>
        <taxon>Fictibacillaceae</taxon>
        <taxon>Fictibacillus</taxon>
    </lineage>
</organism>
<proteinExistence type="predicted"/>
<dbReference type="RefSeq" id="WP_290400221.1">
    <property type="nucleotide sequence ID" value="NZ_JAUHLN010000002.1"/>
</dbReference>
<keyword evidence="2" id="KW-1185">Reference proteome</keyword>